<evidence type="ECO:0000259" key="8">
    <source>
        <dbReference type="Pfam" id="PF01052"/>
    </source>
</evidence>
<dbReference type="EMBL" id="FSRN01000001">
    <property type="protein sequence ID" value="SIO27151.1"/>
    <property type="molecule type" value="Genomic_DNA"/>
</dbReference>
<keyword evidence="10" id="KW-0966">Cell projection</keyword>
<dbReference type="InterPro" id="IPR001172">
    <property type="entry name" value="FliN_T3SS_HrcQb"/>
</dbReference>
<dbReference type="Pfam" id="PF04509">
    <property type="entry name" value="CheC"/>
    <property type="match status" value="2"/>
</dbReference>
<keyword evidence="6" id="KW-0472">Membrane</keyword>
<dbReference type="SUPFAM" id="SSF101801">
    <property type="entry name" value="Surface presentation of antigens (SPOA)"/>
    <property type="match status" value="1"/>
</dbReference>
<dbReference type="CDD" id="cd17907">
    <property type="entry name" value="FliY_FliN-Y"/>
    <property type="match status" value="1"/>
</dbReference>
<dbReference type="InterPro" id="IPR001543">
    <property type="entry name" value="FliN-like_C"/>
</dbReference>
<dbReference type="InterPro" id="IPR051469">
    <property type="entry name" value="FliN/MopA/SpaO"/>
</dbReference>
<dbReference type="InterPro" id="IPR028976">
    <property type="entry name" value="CheC-like_sf"/>
</dbReference>
<dbReference type="Gene3D" id="3.40.1550.10">
    <property type="entry name" value="CheC-like"/>
    <property type="match status" value="1"/>
</dbReference>
<accession>A0A1N6I576</accession>
<keyword evidence="3" id="KW-1003">Cell membrane</keyword>
<evidence type="ECO:0000313" key="10">
    <source>
        <dbReference type="EMBL" id="SIO27151.1"/>
    </source>
</evidence>
<dbReference type="OrthoDB" id="9773459at2"/>
<reference evidence="11" key="1">
    <citation type="submission" date="2016-11" db="EMBL/GenBank/DDBJ databases">
        <authorList>
            <person name="Varghese N."/>
            <person name="Submissions S."/>
        </authorList>
    </citation>
    <scope>NUCLEOTIDE SEQUENCE [LARGE SCALE GENOMIC DNA]</scope>
    <source>
        <strain evidence="11">313</strain>
    </source>
</reference>
<dbReference type="InterPro" id="IPR036429">
    <property type="entry name" value="SpoA-like_sf"/>
</dbReference>
<dbReference type="eggNOG" id="COG1776">
    <property type="taxonomic scope" value="Bacteria"/>
</dbReference>
<keyword evidence="5" id="KW-0283">Flagellar rotation</keyword>
<dbReference type="Proteomes" id="UP000184758">
    <property type="component" value="Unassembled WGS sequence"/>
</dbReference>
<dbReference type="PRINTS" id="PR00956">
    <property type="entry name" value="FLGMOTORFLIN"/>
</dbReference>
<dbReference type="SUPFAM" id="SSF103039">
    <property type="entry name" value="CheC-like"/>
    <property type="match status" value="1"/>
</dbReference>
<gene>
    <name evidence="10" type="ORF">SAMN05878443_2315</name>
</gene>
<feature type="domain" description="CheC-like protein" evidence="9">
    <location>
        <begin position="35"/>
        <end position="69"/>
    </location>
</feature>
<dbReference type="PANTHER" id="PTHR43484">
    <property type="match status" value="1"/>
</dbReference>
<evidence type="ECO:0000256" key="6">
    <source>
        <dbReference type="ARBA" id="ARBA00023136"/>
    </source>
</evidence>
<keyword evidence="10" id="KW-0969">Cilium</keyword>
<dbReference type="InterPro" id="IPR007597">
    <property type="entry name" value="CheC"/>
</dbReference>
<dbReference type="STRING" id="28230.SAMN05878443_2315"/>
<evidence type="ECO:0000256" key="7">
    <source>
        <dbReference type="SAM" id="MobiDB-lite"/>
    </source>
</evidence>
<dbReference type="GO" id="GO:0003774">
    <property type="term" value="F:cytoskeletal motor activity"/>
    <property type="evidence" value="ECO:0007669"/>
    <property type="project" value="InterPro"/>
</dbReference>
<dbReference type="InterPro" id="IPR012826">
    <property type="entry name" value="FliN"/>
</dbReference>
<dbReference type="NCBIfam" id="NF005995">
    <property type="entry name" value="PRK08119.1"/>
    <property type="match status" value="1"/>
</dbReference>
<dbReference type="AlphaFoldDB" id="A0A1N6I576"/>
<organism evidence="10 11">
    <name type="scientific">Carnobacterium alterfunditum</name>
    <dbReference type="NCBI Taxonomy" id="28230"/>
    <lineage>
        <taxon>Bacteria</taxon>
        <taxon>Bacillati</taxon>
        <taxon>Bacillota</taxon>
        <taxon>Bacilli</taxon>
        <taxon>Lactobacillales</taxon>
        <taxon>Carnobacteriaceae</taxon>
        <taxon>Carnobacterium</taxon>
    </lineage>
</organism>
<dbReference type="RefSeq" id="WP_034546315.1">
    <property type="nucleotide sequence ID" value="NZ_FSRN01000001.1"/>
</dbReference>
<dbReference type="GO" id="GO:0071973">
    <property type="term" value="P:bacterial-type flagellum-dependent cell motility"/>
    <property type="evidence" value="ECO:0007669"/>
    <property type="project" value="InterPro"/>
</dbReference>
<dbReference type="GO" id="GO:0005886">
    <property type="term" value="C:plasma membrane"/>
    <property type="evidence" value="ECO:0007669"/>
    <property type="project" value="UniProtKB-SubCell"/>
</dbReference>
<proteinExistence type="inferred from homology"/>
<evidence type="ECO:0000256" key="5">
    <source>
        <dbReference type="ARBA" id="ARBA00022779"/>
    </source>
</evidence>
<feature type="domain" description="Flagellar motor switch protein FliN-like C-terminal" evidence="8">
    <location>
        <begin position="284"/>
        <end position="354"/>
    </location>
</feature>
<feature type="region of interest" description="Disordered" evidence="7">
    <location>
        <begin position="236"/>
        <end position="260"/>
    </location>
</feature>
<dbReference type="GO" id="GO:0009425">
    <property type="term" value="C:bacterial-type flagellum basal body"/>
    <property type="evidence" value="ECO:0007669"/>
    <property type="project" value="InterPro"/>
</dbReference>
<comment type="similarity">
    <text evidence="2">Belongs to the FliN/MopA/SpaO family.</text>
</comment>
<keyword evidence="4" id="KW-0145">Chemotaxis</keyword>
<keyword evidence="11" id="KW-1185">Reference proteome</keyword>
<evidence type="ECO:0000256" key="3">
    <source>
        <dbReference type="ARBA" id="ARBA00022475"/>
    </source>
</evidence>
<name>A0A1N6I576_9LACT</name>
<evidence type="ECO:0000256" key="2">
    <source>
        <dbReference type="ARBA" id="ARBA00009226"/>
    </source>
</evidence>
<dbReference type="Gene3D" id="2.30.330.10">
    <property type="entry name" value="SpoA-like"/>
    <property type="match status" value="1"/>
</dbReference>
<dbReference type="PANTHER" id="PTHR43484:SF1">
    <property type="entry name" value="FLAGELLAR MOTOR SWITCH PROTEIN FLIN"/>
    <property type="match status" value="1"/>
</dbReference>
<sequence length="364" mass="39802">MSSGKLTQEEIDAMMSGNASAPEPKLTDILDQTQIDIVGEIGNISMSQAATTLSSILNRRVTITTPVVSTLKFQEILDESMTPKVVTTIEFKKGLAGSNLLMMNERDAIIIADLMMDGDGDAEGKKFTELELSAVGEAMNQMMGSAATAMATMLERIVDIFPPDVEVWKDQDNVNYDKISGDTVVCKIAFKMVVDGLIESEIMQIFTLETVRTISSIVLADKGEVIQDRQVAKAKAETEEMTAPTKQAASQPTRDNEGKIGIQKPEFQELTHAGSLKTPRNLDLIMDVPLQFSVMLGESKKTIKDILSLGTGSVVELNKMTDEPLEIYVNGKLIAEGEVVVINESFGIRITNILSKEQRIKHLN</sequence>
<evidence type="ECO:0000256" key="1">
    <source>
        <dbReference type="ARBA" id="ARBA00004413"/>
    </source>
</evidence>
<dbReference type="GO" id="GO:0006935">
    <property type="term" value="P:chemotaxis"/>
    <property type="evidence" value="ECO:0007669"/>
    <property type="project" value="UniProtKB-KW"/>
</dbReference>
<evidence type="ECO:0000259" key="9">
    <source>
        <dbReference type="Pfam" id="PF04509"/>
    </source>
</evidence>
<dbReference type="GO" id="GO:0016787">
    <property type="term" value="F:hydrolase activity"/>
    <property type="evidence" value="ECO:0007669"/>
    <property type="project" value="InterPro"/>
</dbReference>
<comment type="subcellular location">
    <subcellularLocation>
        <location evidence="1">Cell membrane</location>
        <topology evidence="1">Peripheral membrane protein</topology>
        <orientation evidence="1">Cytoplasmic side</orientation>
    </subcellularLocation>
</comment>
<keyword evidence="10" id="KW-0282">Flagellum</keyword>
<dbReference type="NCBIfam" id="TIGR02480">
    <property type="entry name" value="fliN"/>
    <property type="match status" value="1"/>
</dbReference>
<evidence type="ECO:0000313" key="11">
    <source>
        <dbReference type="Proteomes" id="UP000184758"/>
    </source>
</evidence>
<dbReference type="eggNOG" id="COG1886">
    <property type="taxonomic scope" value="Bacteria"/>
</dbReference>
<protein>
    <submittedName>
        <fullName evidence="10">Flagellar motor switch protein FliN/FliY</fullName>
    </submittedName>
</protein>
<dbReference type="Pfam" id="PF01052">
    <property type="entry name" value="FliMN_C"/>
    <property type="match status" value="1"/>
</dbReference>
<evidence type="ECO:0000256" key="4">
    <source>
        <dbReference type="ARBA" id="ARBA00022500"/>
    </source>
</evidence>
<feature type="domain" description="CheC-like protein" evidence="9">
    <location>
        <begin position="130"/>
        <end position="166"/>
    </location>
</feature>